<name>A0A8X6L7T5_TRICU</name>
<keyword evidence="2" id="KW-1185">Reference proteome</keyword>
<reference evidence="1" key="1">
    <citation type="submission" date="2020-07" db="EMBL/GenBank/DDBJ databases">
        <title>Multicomponent nature underlies the extraordinary mechanical properties of spider dragline silk.</title>
        <authorList>
            <person name="Kono N."/>
            <person name="Nakamura H."/>
            <person name="Mori M."/>
            <person name="Yoshida Y."/>
            <person name="Ohtoshi R."/>
            <person name="Malay A.D."/>
            <person name="Moran D.A.P."/>
            <person name="Tomita M."/>
            <person name="Numata K."/>
            <person name="Arakawa K."/>
        </authorList>
    </citation>
    <scope>NUCLEOTIDE SEQUENCE</scope>
</reference>
<evidence type="ECO:0000313" key="2">
    <source>
        <dbReference type="Proteomes" id="UP000887116"/>
    </source>
</evidence>
<dbReference type="AlphaFoldDB" id="A0A8X6L7T5"/>
<comment type="caution">
    <text evidence="1">The sequence shown here is derived from an EMBL/GenBank/DDBJ whole genome shotgun (WGS) entry which is preliminary data.</text>
</comment>
<proteinExistence type="predicted"/>
<protein>
    <submittedName>
        <fullName evidence="1">Uncharacterized protein</fullName>
    </submittedName>
</protein>
<evidence type="ECO:0000313" key="1">
    <source>
        <dbReference type="EMBL" id="GFQ98521.1"/>
    </source>
</evidence>
<dbReference type="Proteomes" id="UP000887116">
    <property type="component" value="Unassembled WGS sequence"/>
</dbReference>
<accession>A0A8X6L7T5</accession>
<organism evidence="1 2">
    <name type="scientific">Trichonephila clavata</name>
    <name type="common">Joro spider</name>
    <name type="synonym">Nephila clavata</name>
    <dbReference type="NCBI Taxonomy" id="2740835"/>
    <lineage>
        <taxon>Eukaryota</taxon>
        <taxon>Metazoa</taxon>
        <taxon>Ecdysozoa</taxon>
        <taxon>Arthropoda</taxon>
        <taxon>Chelicerata</taxon>
        <taxon>Arachnida</taxon>
        <taxon>Araneae</taxon>
        <taxon>Araneomorphae</taxon>
        <taxon>Entelegynae</taxon>
        <taxon>Araneoidea</taxon>
        <taxon>Nephilidae</taxon>
        <taxon>Trichonephila</taxon>
    </lineage>
</organism>
<gene>
    <name evidence="1" type="ORF">TNCT_166691</name>
</gene>
<sequence>MDLITEPLCGITSTRPDGRIVAGLADEPARVGSLEKVSKSVKIWCNMNYLTDHTRKAGAGNIRNRCIGGRERNACPIVWTSSKSLNRESSTTLAGSQVYNRGIGTRREVKNVSWRRRWSCLGSGTCERGHFYR</sequence>
<dbReference type="EMBL" id="BMAO01034731">
    <property type="protein sequence ID" value="GFQ98521.1"/>
    <property type="molecule type" value="Genomic_DNA"/>
</dbReference>